<name>A0ACB6QWN6_9PLEO</name>
<dbReference type="EMBL" id="MU003505">
    <property type="protein sequence ID" value="KAF2471227.1"/>
    <property type="molecule type" value="Genomic_DNA"/>
</dbReference>
<gene>
    <name evidence="1" type="ORF">BDR25DRAFT_354483</name>
</gene>
<sequence>MRAQATNKRWLSLIQREAATPLWQVIRRDQTTHIPFEHSFGERTIHHGLRGSMLRIFFQ</sequence>
<evidence type="ECO:0000313" key="1">
    <source>
        <dbReference type="EMBL" id="KAF2471227.1"/>
    </source>
</evidence>
<reference evidence="1" key="1">
    <citation type="journal article" date="2020" name="Stud. Mycol.">
        <title>101 Dothideomycetes genomes: a test case for predicting lifestyles and emergence of pathogens.</title>
        <authorList>
            <person name="Haridas S."/>
            <person name="Albert R."/>
            <person name="Binder M."/>
            <person name="Bloem J."/>
            <person name="Labutti K."/>
            <person name="Salamov A."/>
            <person name="Andreopoulos B."/>
            <person name="Baker S."/>
            <person name="Barry K."/>
            <person name="Bills G."/>
            <person name="Bluhm B."/>
            <person name="Cannon C."/>
            <person name="Castanera R."/>
            <person name="Culley D."/>
            <person name="Daum C."/>
            <person name="Ezra D."/>
            <person name="Gonzalez J."/>
            <person name="Henrissat B."/>
            <person name="Kuo A."/>
            <person name="Liang C."/>
            <person name="Lipzen A."/>
            <person name="Lutzoni F."/>
            <person name="Magnuson J."/>
            <person name="Mondo S."/>
            <person name="Nolan M."/>
            <person name="Ohm R."/>
            <person name="Pangilinan J."/>
            <person name="Park H.-J."/>
            <person name="Ramirez L."/>
            <person name="Alfaro M."/>
            <person name="Sun H."/>
            <person name="Tritt A."/>
            <person name="Yoshinaga Y."/>
            <person name="Zwiers L.-H."/>
            <person name="Turgeon B."/>
            <person name="Goodwin S."/>
            <person name="Spatafora J."/>
            <person name="Crous P."/>
            <person name="Grigoriev I."/>
        </authorList>
    </citation>
    <scope>NUCLEOTIDE SEQUENCE</scope>
    <source>
        <strain evidence="1">ATCC 200398</strain>
    </source>
</reference>
<organism evidence="1 2">
    <name type="scientific">Lindgomyces ingoldianus</name>
    <dbReference type="NCBI Taxonomy" id="673940"/>
    <lineage>
        <taxon>Eukaryota</taxon>
        <taxon>Fungi</taxon>
        <taxon>Dikarya</taxon>
        <taxon>Ascomycota</taxon>
        <taxon>Pezizomycotina</taxon>
        <taxon>Dothideomycetes</taxon>
        <taxon>Pleosporomycetidae</taxon>
        <taxon>Pleosporales</taxon>
        <taxon>Lindgomycetaceae</taxon>
        <taxon>Lindgomyces</taxon>
    </lineage>
</organism>
<comment type="caution">
    <text evidence="1">The sequence shown here is derived from an EMBL/GenBank/DDBJ whole genome shotgun (WGS) entry which is preliminary data.</text>
</comment>
<accession>A0ACB6QWN6</accession>
<evidence type="ECO:0000313" key="2">
    <source>
        <dbReference type="Proteomes" id="UP000799755"/>
    </source>
</evidence>
<dbReference type="Proteomes" id="UP000799755">
    <property type="component" value="Unassembled WGS sequence"/>
</dbReference>
<protein>
    <submittedName>
        <fullName evidence="1">Uncharacterized protein</fullName>
    </submittedName>
</protein>
<keyword evidence="2" id="KW-1185">Reference proteome</keyword>
<proteinExistence type="predicted"/>